<evidence type="ECO:0000313" key="4">
    <source>
        <dbReference type="Proteomes" id="UP001500483"/>
    </source>
</evidence>
<evidence type="ECO:0000256" key="1">
    <source>
        <dbReference type="SAM" id="SignalP"/>
    </source>
</evidence>
<dbReference type="InterPro" id="IPR017853">
    <property type="entry name" value="GH"/>
</dbReference>
<sequence length="287" mass="30374">MNCVPVAKRCAVLGAAVLALTACGTGPEQAAVREVAAETPTGPARTAPPVGGVHDYQLGGAYPPPTGVTVVTRDSTAEPAPGLHNICYVNGFQTQPADRELWLEQRRDLVLSGPDGEPVVDPGWPDELLLDTSTEQHRTRLAEIIGGTVADCATRGFDSVELDNLDSYTRSDGALDADDNLAFAGLLVDAAHRAGLAVAQKNAAELSARGKDEVGYDFAITESCHRWEECADYAEHYGGAVLDVEYADDLRGTFPDVCADPATPATTTLRDHDLVPPTDPAHVFDHC</sequence>
<feature type="chain" id="PRO_5046335650" evidence="1">
    <location>
        <begin position="31"/>
        <end position="287"/>
    </location>
</feature>
<keyword evidence="1" id="KW-0732">Signal</keyword>
<evidence type="ECO:0000313" key="3">
    <source>
        <dbReference type="EMBL" id="GAA3359492.1"/>
    </source>
</evidence>
<dbReference type="PANTHER" id="PTHR35273:SF2">
    <property type="entry name" value="ALPHA-GALACTOSIDASE"/>
    <property type="match status" value="1"/>
</dbReference>
<dbReference type="EMBL" id="BAAAYK010000038">
    <property type="protein sequence ID" value="GAA3359492.1"/>
    <property type="molecule type" value="Genomic_DNA"/>
</dbReference>
<gene>
    <name evidence="3" type="ORF">GCM10020366_35730</name>
</gene>
<comment type="caution">
    <text evidence="3">The sequence shown here is derived from an EMBL/GenBank/DDBJ whole genome shotgun (WGS) entry which is preliminary data.</text>
</comment>
<dbReference type="Pfam" id="PF03537">
    <property type="entry name" value="Glyco_hydro_114"/>
    <property type="match status" value="1"/>
</dbReference>
<dbReference type="PANTHER" id="PTHR35273">
    <property type="entry name" value="ALPHA-1,4 POLYGALACTOSAMINIDASE, PUTATIVE (AFU_ORTHOLOGUE AFUA_3G07890)-RELATED"/>
    <property type="match status" value="1"/>
</dbReference>
<dbReference type="InterPro" id="IPR004352">
    <property type="entry name" value="GH114_TIM-barrel"/>
</dbReference>
<dbReference type="RefSeq" id="WP_258341324.1">
    <property type="nucleotide sequence ID" value="NZ_BAAAYK010000038.1"/>
</dbReference>
<organism evidence="3 4">
    <name type="scientific">Saccharopolyspora gregorii</name>
    <dbReference type="NCBI Taxonomy" id="33914"/>
    <lineage>
        <taxon>Bacteria</taxon>
        <taxon>Bacillati</taxon>
        <taxon>Actinomycetota</taxon>
        <taxon>Actinomycetes</taxon>
        <taxon>Pseudonocardiales</taxon>
        <taxon>Pseudonocardiaceae</taxon>
        <taxon>Saccharopolyspora</taxon>
    </lineage>
</organism>
<feature type="signal peptide" evidence="1">
    <location>
        <begin position="1"/>
        <end position="30"/>
    </location>
</feature>
<proteinExistence type="predicted"/>
<protein>
    <submittedName>
        <fullName evidence="3">Endo alpha-1,4 polygalactosaminidase</fullName>
    </submittedName>
</protein>
<accession>A0ABP6RVP3</accession>
<keyword evidence="4" id="KW-1185">Reference proteome</keyword>
<evidence type="ECO:0000259" key="2">
    <source>
        <dbReference type="Pfam" id="PF03537"/>
    </source>
</evidence>
<dbReference type="InterPro" id="IPR013785">
    <property type="entry name" value="Aldolase_TIM"/>
</dbReference>
<dbReference type="Proteomes" id="UP001500483">
    <property type="component" value="Unassembled WGS sequence"/>
</dbReference>
<dbReference type="Gene3D" id="3.20.20.70">
    <property type="entry name" value="Aldolase class I"/>
    <property type="match status" value="1"/>
</dbReference>
<name>A0ABP6RVP3_9PSEU</name>
<reference evidence="4" key="1">
    <citation type="journal article" date="2019" name="Int. J. Syst. Evol. Microbiol.">
        <title>The Global Catalogue of Microorganisms (GCM) 10K type strain sequencing project: providing services to taxonomists for standard genome sequencing and annotation.</title>
        <authorList>
            <consortium name="The Broad Institute Genomics Platform"/>
            <consortium name="The Broad Institute Genome Sequencing Center for Infectious Disease"/>
            <person name="Wu L."/>
            <person name="Ma J."/>
        </authorList>
    </citation>
    <scope>NUCLEOTIDE SEQUENCE [LARGE SCALE GENOMIC DNA]</scope>
    <source>
        <strain evidence="4">JCM 9687</strain>
    </source>
</reference>
<dbReference type="SUPFAM" id="SSF51445">
    <property type="entry name" value="(Trans)glycosidases"/>
    <property type="match status" value="1"/>
</dbReference>
<feature type="domain" description="Glycoside-hydrolase family GH114 TIM-barrel" evidence="2">
    <location>
        <begin position="55"/>
        <end position="275"/>
    </location>
</feature>